<evidence type="ECO:0000313" key="2">
    <source>
        <dbReference type="Proteomes" id="UP001176941"/>
    </source>
</evidence>
<evidence type="ECO:0000313" key="1">
    <source>
        <dbReference type="EMBL" id="CAI9171895.1"/>
    </source>
</evidence>
<sequence>MGLPKHSGPRTLQKEAAAFGGFTRQYVPRPGLPTRLREPVVLTQASSLATPWCLRTQPARASAEAGLSCPVLPKAGQRLRLFWRSAPDEYRVVLRESGHMDVAKAAVAVGVSDSDLRVWSPQQ</sequence>
<dbReference type="EMBL" id="OX459967">
    <property type="protein sequence ID" value="CAI9171895.1"/>
    <property type="molecule type" value="Genomic_DNA"/>
</dbReference>
<keyword evidence="2" id="KW-1185">Reference proteome</keyword>
<organism evidence="1 2">
    <name type="scientific">Rangifer tarandus platyrhynchus</name>
    <name type="common">Svalbard reindeer</name>
    <dbReference type="NCBI Taxonomy" id="3082113"/>
    <lineage>
        <taxon>Eukaryota</taxon>
        <taxon>Metazoa</taxon>
        <taxon>Chordata</taxon>
        <taxon>Craniata</taxon>
        <taxon>Vertebrata</taxon>
        <taxon>Euteleostomi</taxon>
        <taxon>Mammalia</taxon>
        <taxon>Eutheria</taxon>
        <taxon>Laurasiatheria</taxon>
        <taxon>Artiodactyla</taxon>
        <taxon>Ruminantia</taxon>
        <taxon>Pecora</taxon>
        <taxon>Cervidae</taxon>
        <taxon>Odocoileinae</taxon>
        <taxon>Rangifer</taxon>
    </lineage>
</organism>
<reference evidence="1" key="1">
    <citation type="submission" date="2023-04" db="EMBL/GenBank/DDBJ databases">
        <authorList>
            <consortium name="ELIXIR-Norway"/>
        </authorList>
    </citation>
    <scope>NUCLEOTIDE SEQUENCE [LARGE SCALE GENOMIC DNA]</scope>
</reference>
<accession>A0ABN8ZDM1</accession>
<dbReference type="Proteomes" id="UP001176941">
    <property type="component" value="Chromosome 31"/>
</dbReference>
<proteinExistence type="predicted"/>
<protein>
    <submittedName>
        <fullName evidence="1">Uncharacterized protein</fullName>
    </submittedName>
</protein>
<gene>
    <name evidence="1" type="ORF">MRATA1EN1_LOCUS20857</name>
</gene>
<name>A0ABN8ZDM1_RANTA</name>